<keyword evidence="1" id="KW-1133">Transmembrane helix</keyword>
<proteinExistence type="predicted"/>
<feature type="transmembrane region" description="Helical" evidence="1">
    <location>
        <begin position="223"/>
        <end position="248"/>
    </location>
</feature>
<evidence type="ECO:0000313" key="3">
    <source>
        <dbReference type="Proteomes" id="UP000178319"/>
    </source>
</evidence>
<feature type="transmembrane region" description="Helical" evidence="1">
    <location>
        <begin position="46"/>
        <end position="64"/>
    </location>
</feature>
<feature type="transmembrane region" description="Helical" evidence="1">
    <location>
        <begin position="331"/>
        <end position="352"/>
    </location>
</feature>
<keyword evidence="1" id="KW-0812">Transmembrane</keyword>
<dbReference type="AlphaFoldDB" id="A0A1G1V767"/>
<feature type="transmembrane region" description="Helical" evidence="1">
    <location>
        <begin position="184"/>
        <end position="203"/>
    </location>
</feature>
<feature type="transmembrane region" description="Helical" evidence="1">
    <location>
        <begin position="269"/>
        <end position="287"/>
    </location>
</feature>
<feature type="transmembrane region" description="Helical" evidence="1">
    <location>
        <begin position="141"/>
        <end position="159"/>
    </location>
</feature>
<dbReference type="InterPro" id="IPR025291">
    <property type="entry name" value="DUF4153"/>
</dbReference>
<evidence type="ECO:0000256" key="1">
    <source>
        <dbReference type="SAM" id="Phobius"/>
    </source>
</evidence>
<evidence type="ECO:0000313" key="2">
    <source>
        <dbReference type="EMBL" id="OGY11216.1"/>
    </source>
</evidence>
<dbReference type="STRING" id="1797516.A3D26_04210"/>
<organism evidence="2 3">
    <name type="scientific">Candidatus Blackburnbacteria bacterium RIFCSPHIGHO2_02_FULL_44_20</name>
    <dbReference type="NCBI Taxonomy" id="1797516"/>
    <lineage>
        <taxon>Bacteria</taxon>
        <taxon>Candidatus Blackburniibacteriota</taxon>
    </lineage>
</organism>
<protein>
    <submittedName>
        <fullName evidence="2">Uncharacterized protein</fullName>
    </submittedName>
</protein>
<dbReference type="EMBL" id="MHBZ01000021">
    <property type="protein sequence ID" value="OGY11216.1"/>
    <property type="molecule type" value="Genomic_DNA"/>
</dbReference>
<feature type="transmembrane region" description="Helical" evidence="1">
    <location>
        <begin position="358"/>
        <end position="378"/>
    </location>
</feature>
<dbReference type="Pfam" id="PF13687">
    <property type="entry name" value="DUF4153"/>
    <property type="match status" value="1"/>
</dbReference>
<reference evidence="2 3" key="1">
    <citation type="journal article" date="2016" name="Nat. Commun.">
        <title>Thousands of microbial genomes shed light on interconnected biogeochemical processes in an aquifer system.</title>
        <authorList>
            <person name="Anantharaman K."/>
            <person name="Brown C.T."/>
            <person name="Hug L.A."/>
            <person name="Sharon I."/>
            <person name="Castelle C.J."/>
            <person name="Probst A.J."/>
            <person name="Thomas B.C."/>
            <person name="Singh A."/>
            <person name="Wilkins M.J."/>
            <person name="Karaoz U."/>
            <person name="Brodie E.L."/>
            <person name="Williams K.H."/>
            <person name="Hubbard S.S."/>
            <person name="Banfield J.F."/>
        </authorList>
    </citation>
    <scope>NUCLEOTIDE SEQUENCE [LARGE SCALE GENOMIC DNA]</scope>
</reference>
<feature type="transmembrane region" description="Helical" evidence="1">
    <location>
        <begin position="16"/>
        <end position="34"/>
    </location>
</feature>
<name>A0A1G1V767_9BACT</name>
<keyword evidence="1" id="KW-0472">Membrane</keyword>
<accession>A0A1G1V767</accession>
<gene>
    <name evidence="2" type="ORF">A3D26_04210</name>
</gene>
<comment type="caution">
    <text evidence="2">The sequence shown here is derived from an EMBL/GenBank/DDBJ whole genome shotgun (WGS) entry which is preliminary data.</text>
</comment>
<feature type="transmembrane region" description="Helical" evidence="1">
    <location>
        <begin position="299"/>
        <end position="319"/>
    </location>
</feature>
<dbReference type="Proteomes" id="UP000178319">
    <property type="component" value="Unassembled WGS sequence"/>
</dbReference>
<sequence length="493" mass="54756">MPLLVLSYLLLLSNNNFWGLGFSIVQILFVWSFISLFPQSLKRGEILFYLASSVVLSAFLALRAFEVGRLLVVLSVYVLNSLSVVRLKASGELTLKAILAAPILVFLRVFREIGWGFAGLFRIARSSFVKQDLAPGRAESLFLGGGLAVFLVVLFAFLFSSADPVFSRYVGDFLGKINVKISPVTVRYVLDGVFFFGLFSSLLSPAKDKLDEFSSQGLGNLRLPVAMAVSAVSLVTGLFLVVQAQHLFAGAELLAKLNISHSEYTRRGFAELVVVSSISLILLWVLVREHAKSTTRFLSYVFLSEVALLLGSVFYRVWLYQDTFGFTQARLLGAVFALWLGGVLATFLHVLWGRVGRARIPFVLVFNTVMVVFVLNLMNIDYLVGAVKQPNLGYRIDHPYVVSRLSTDAWPGWQKTLDYYAVGCQNDSLQVMDKLGVRYHNLAMRKEERTGIKAFGAWNLSNLRAYGFLKENYEKILSVGVCTVPPVTPESAS</sequence>